<dbReference type="VEuPathDB" id="FungiDB:NEUTE1DRAFT_124036"/>
<organism evidence="2 3">
    <name type="scientific">Neurospora tetrasperma (strain FGSC 2508 / ATCC MYA-4615 / P0657)</name>
    <dbReference type="NCBI Taxonomy" id="510951"/>
    <lineage>
        <taxon>Eukaryota</taxon>
        <taxon>Fungi</taxon>
        <taxon>Dikarya</taxon>
        <taxon>Ascomycota</taxon>
        <taxon>Pezizomycotina</taxon>
        <taxon>Sordariomycetes</taxon>
        <taxon>Sordariomycetidae</taxon>
        <taxon>Sordariales</taxon>
        <taxon>Sordariaceae</taxon>
        <taxon>Neurospora</taxon>
    </lineage>
</organism>
<dbReference type="RefSeq" id="XP_009853471.1">
    <property type="nucleotide sequence ID" value="XM_009855169.1"/>
</dbReference>
<accession>F8MUJ2</accession>
<evidence type="ECO:0000256" key="1">
    <source>
        <dbReference type="SAM" id="MobiDB-lite"/>
    </source>
</evidence>
<dbReference type="GeneID" id="20824568"/>
<feature type="region of interest" description="Disordered" evidence="1">
    <location>
        <begin position="58"/>
        <end position="78"/>
    </location>
</feature>
<reference evidence="3" key="1">
    <citation type="journal article" date="2011" name="Genetics">
        <title>Massive changes in genome architecture accompany the transition to self-fertility in the filamentous fungus Neurospora tetrasperma.</title>
        <authorList>
            <person name="Ellison C.E."/>
            <person name="Stajich J.E."/>
            <person name="Jacobson D.J."/>
            <person name="Natvig D.O."/>
            <person name="Lapidus A."/>
            <person name="Foster B."/>
            <person name="Aerts A."/>
            <person name="Riley R."/>
            <person name="Lindquist E.A."/>
            <person name="Grigoriev I.V."/>
            <person name="Taylor J.W."/>
        </authorList>
    </citation>
    <scope>NUCLEOTIDE SEQUENCE [LARGE SCALE GENOMIC DNA]</scope>
    <source>
        <strain evidence="3">FGSC 2508 / P0657</strain>
    </source>
</reference>
<dbReference type="KEGG" id="nte:NEUTE1DRAFT124036"/>
<evidence type="ECO:0000313" key="3">
    <source>
        <dbReference type="Proteomes" id="UP000008065"/>
    </source>
</evidence>
<dbReference type="EMBL" id="GL891306">
    <property type="protein sequence ID" value="EGO55674.1"/>
    <property type="molecule type" value="Genomic_DNA"/>
</dbReference>
<dbReference type="HOGENOM" id="CLU_2873891_0_0_1"/>
<dbReference type="Proteomes" id="UP000008065">
    <property type="component" value="Unassembled WGS sequence"/>
</dbReference>
<evidence type="ECO:0000313" key="2">
    <source>
        <dbReference type="EMBL" id="EGO55674.1"/>
    </source>
</evidence>
<proteinExistence type="predicted"/>
<dbReference type="AlphaFoldDB" id="F8MUJ2"/>
<name>F8MUJ2_NEUT8</name>
<protein>
    <submittedName>
        <fullName evidence="2">Uncharacterized protein</fullName>
    </submittedName>
</protein>
<sequence>MCGQIKTSYKCPDCSDVVSTSSERLTCAKAKYWGSCGDIRSDNKEVSKQSDKSCSSCKRKKEAEEKKKRKEREEAARK</sequence>
<gene>
    <name evidence="2" type="ORF">NEUTE1DRAFT_124036</name>
</gene>
<keyword evidence="3" id="KW-1185">Reference proteome</keyword>
<feature type="compositionally biased region" description="Basic and acidic residues" evidence="1">
    <location>
        <begin position="61"/>
        <end position="78"/>
    </location>
</feature>